<organism evidence="3 4">
    <name type="scientific">Nonomuraea mesophila</name>
    <dbReference type="NCBI Taxonomy" id="2530382"/>
    <lineage>
        <taxon>Bacteria</taxon>
        <taxon>Bacillati</taxon>
        <taxon>Actinomycetota</taxon>
        <taxon>Actinomycetes</taxon>
        <taxon>Streptosporangiales</taxon>
        <taxon>Streptosporangiaceae</taxon>
        <taxon>Nonomuraea</taxon>
    </lineage>
</organism>
<evidence type="ECO:0000313" key="4">
    <source>
        <dbReference type="Proteomes" id="UP000295136"/>
    </source>
</evidence>
<feature type="signal peptide" evidence="2">
    <location>
        <begin position="1"/>
        <end position="18"/>
    </location>
</feature>
<keyword evidence="2" id="KW-0732">Signal</keyword>
<comment type="caution">
    <text evidence="3">The sequence shown here is derived from an EMBL/GenBank/DDBJ whole genome shotgun (WGS) entry which is preliminary data.</text>
</comment>
<gene>
    <name evidence="3" type="ORF">E1295_46915</name>
</gene>
<dbReference type="Proteomes" id="UP000295136">
    <property type="component" value="Unassembled WGS sequence"/>
</dbReference>
<dbReference type="PROSITE" id="PS51257">
    <property type="entry name" value="PROKAR_LIPOPROTEIN"/>
    <property type="match status" value="1"/>
</dbReference>
<feature type="chain" id="PRO_5039191825" description="DUF3558 domain-containing protein" evidence="2">
    <location>
        <begin position="19"/>
        <end position="183"/>
    </location>
</feature>
<dbReference type="EMBL" id="SMLD01000304">
    <property type="protein sequence ID" value="TDE20890.1"/>
    <property type="molecule type" value="Genomic_DNA"/>
</dbReference>
<evidence type="ECO:0008006" key="5">
    <source>
        <dbReference type="Google" id="ProtNLM"/>
    </source>
</evidence>
<accession>A0A4R5E290</accession>
<evidence type="ECO:0000256" key="1">
    <source>
        <dbReference type="SAM" id="MobiDB-lite"/>
    </source>
</evidence>
<feature type="region of interest" description="Disordered" evidence="1">
    <location>
        <begin position="30"/>
        <end position="54"/>
    </location>
</feature>
<dbReference type="AlphaFoldDB" id="A0A4R5E290"/>
<protein>
    <recommendedName>
        <fullName evidence="5">DUF3558 domain-containing protein</fullName>
    </recommendedName>
</protein>
<evidence type="ECO:0000256" key="2">
    <source>
        <dbReference type="SAM" id="SignalP"/>
    </source>
</evidence>
<name>A0A4R5E290_9ACTN</name>
<reference evidence="3 4" key="1">
    <citation type="submission" date="2019-03" db="EMBL/GenBank/DDBJ databases">
        <title>Draft genome sequences of novel Actinobacteria.</title>
        <authorList>
            <person name="Sahin N."/>
            <person name="Ay H."/>
            <person name="Saygin H."/>
        </authorList>
    </citation>
    <scope>NUCLEOTIDE SEQUENCE [LARGE SCALE GENOMIC DNA]</scope>
    <source>
        <strain evidence="3 4">6K102</strain>
    </source>
</reference>
<sequence>MRRTAAMLLVCGLLPGLAACDDLIARARPTETPTDASSRPVHSASPTPEPETQHPAIALSCGSVDVYVPASPAGLARAGSFARLHSLKRRVKVKGLTWQDNDERLYVGVVCGVRTAEQFVTLVARSTLSAYWGKPALHWTTRNGLRNFMWLERPGTAVYIAATPGLAAEIRPLAAEIVQHVDQ</sequence>
<evidence type="ECO:0000313" key="3">
    <source>
        <dbReference type="EMBL" id="TDE20890.1"/>
    </source>
</evidence>
<keyword evidence="4" id="KW-1185">Reference proteome</keyword>
<dbReference type="RefSeq" id="WP_132641695.1">
    <property type="nucleotide sequence ID" value="NZ_SMLD01000304.1"/>
</dbReference>
<proteinExistence type="predicted"/>